<evidence type="ECO:0000313" key="3">
    <source>
        <dbReference type="Proteomes" id="UP001596109"/>
    </source>
</evidence>
<feature type="domain" description="Amidase" evidence="1">
    <location>
        <begin position="37"/>
        <end position="458"/>
    </location>
</feature>
<dbReference type="Pfam" id="PF01425">
    <property type="entry name" value="Amidase"/>
    <property type="match status" value="1"/>
</dbReference>
<reference evidence="3" key="1">
    <citation type="journal article" date="2019" name="Int. J. Syst. Evol. Microbiol.">
        <title>The Global Catalogue of Microorganisms (GCM) 10K type strain sequencing project: providing services to taxonomists for standard genome sequencing and annotation.</title>
        <authorList>
            <consortium name="The Broad Institute Genomics Platform"/>
            <consortium name="The Broad Institute Genome Sequencing Center for Infectious Disease"/>
            <person name="Wu L."/>
            <person name="Ma J."/>
        </authorList>
    </citation>
    <scope>NUCLEOTIDE SEQUENCE [LARGE SCALE GENOMIC DNA]</scope>
    <source>
        <strain evidence="3">CGMCC 4.1434</strain>
    </source>
</reference>
<keyword evidence="3" id="KW-1185">Reference proteome</keyword>
<dbReference type="InterPro" id="IPR000120">
    <property type="entry name" value="Amidase"/>
</dbReference>
<name>A0ABW0TRH9_9BACL</name>
<dbReference type="Proteomes" id="UP001596109">
    <property type="component" value="Unassembled WGS sequence"/>
</dbReference>
<dbReference type="InterPro" id="IPR036928">
    <property type="entry name" value="AS_sf"/>
</dbReference>
<dbReference type="EMBL" id="JBHSNO010000016">
    <property type="protein sequence ID" value="MFC5591426.1"/>
    <property type="molecule type" value="Genomic_DNA"/>
</dbReference>
<dbReference type="Gene3D" id="3.90.1300.10">
    <property type="entry name" value="Amidase signature (AS) domain"/>
    <property type="match status" value="1"/>
</dbReference>
<sequence>MQLEQKEKGNLGWDEVLKWDLATLSQALHSRQLSPTELTKVLLERIETVDPNLNSFITIMSEQAMMAAAEAEKSIMQEVIKSPLHGVPIGLKDLIYTKGIRTTMGSHMYKDFLPSYDATVVTKLQQAGAVIVGKLNTHEFAYGTTGDTSFFGPVHNPYNPAKITGGSSSGSGAAVAAHLCYGALGTDTGGSIRVPASFCGIVGMKPTFGRVSKWGVYPLSPTLDHVGPMTKTVRDNAIMLNVLAGYDEKDPSSVNLEPEDFTLTLEEGLQGYVIGVPSTFFFEQIDDEIAARIEQVLSIYQRIGASVRPVDLEQMDSILQAQRTVLSCEAYATHRFHLDKEGWTTEVKNRIQTGEAVKAFEYLEALEIKKRAIQSFNKVFEQVDVLLTPNTPVLPSDIYEREVEVDQQKTHIFSVLNKLTSPSNLTGLPCISVPCGFSSNGLPLGFQLTGRALNESLLYRIAYAFEQATMKD</sequence>
<dbReference type="RefSeq" id="WP_381439208.1">
    <property type="nucleotide sequence ID" value="NZ_JBHSNO010000016.1"/>
</dbReference>
<gene>
    <name evidence="2" type="ORF">ACFPRA_21300</name>
</gene>
<dbReference type="InterPro" id="IPR023631">
    <property type="entry name" value="Amidase_dom"/>
</dbReference>
<evidence type="ECO:0000259" key="1">
    <source>
        <dbReference type="Pfam" id="PF01425"/>
    </source>
</evidence>
<dbReference type="SUPFAM" id="SSF75304">
    <property type="entry name" value="Amidase signature (AS) enzymes"/>
    <property type="match status" value="1"/>
</dbReference>
<protein>
    <submittedName>
        <fullName evidence="2">Amidase</fullName>
    </submittedName>
</protein>
<comment type="caution">
    <text evidence="2">The sequence shown here is derived from an EMBL/GenBank/DDBJ whole genome shotgun (WGS) entry which is preliminary data.</text>
</comment>
<proteinExistence type="predicted"/>
<organism evidence="2 3">
    <name type="scientific">Sporosarcina soli</name>
    <dbReference type="NCBI Taxonomy" id="334736"/>
    <lineage>
        <taxon>Bacteria</taxon>
        <taxon>Bacillati</taxon>
        <taxon>Bacillota</taxon>
        <taxon>Bacilli</taxon>
        <taxon>Bacillales</taxon>
        <taxon>Caryophanaceae</taxon>
        <taxon>Sporosarcina</taxon>
    </lineage>
</organism>
<dbReference type="PANTHER" id="PTHR11895:SF176">
    <property type="entry name" value="AMIDASE AMID-RELATED"/>
    <property type="match status" value="1"/>
</dbReference>
<dbReference type="PANTHER" id="PTHR11895">
    <property type="entry name" value="TRANSAMIDASE"/>
    <property type="match status" value="1"/>
</dbReference>
<accession>A0ABW0TRH9</accession>
<dbReference type="PROSITE" id="PS00571">
    <property type="entry name" value="AMIDASES"/>
    <property type="match status" value="1"/>
</dbReference>
<dbReference type="InterPro" id="IPR020556">
    <property type="entry name" value="Amidase_CS"/>
</dbReference>
<evidence type="ECO:0000313" key="2">
    <source>
        <dbReference type="EMBL" id="MFC5591426.1"/>
    </source>
</evidence>